<keyword evidence="5" id="KW-1185">Reference proteome</keyword>
<dbReference type="PROSITE" id="PS51898">
    <property type="entry name" value="TYR_RECOMBINASE"/>
    <property type="match status" value="1"/>
</dbReference>
<feature type="region of interest" description="Disordered" evidence="2">
    <location>
        <begin position="68"/>
        <end position="91"/>
    </location>
</feature>
<dbReference type="InterPro" id="IPR002104">
    <property type="entry name" value="Integrase_catalytic"/>
</dbReference>
<dbReference type="STRING" id="391625.PPSIR1_23439"/>
<dbReference type="Proteomes" id="UP000005801">
    <property type="component" value="Unassembled WGS sequence"/>
</dbReference>
<evidence type="ECO:0000256" key="1">
    <source>
        <dbReference type="ARBA" id="ARBA00023172"/>
    </source>
</evidence>
<dbReference type="AlphaFoldDB" id="A6G7T0"/>
<dbReference type="SUPFAM" id="SSF56349">
    <property type="entry name" value="DNA breaking-rejoining enzymes"/>
    <property type="match status" value="1"/>
</dbReference>
<evidence type="ECO:0000259" key="3">
    <source>
        <dbReference type="PROSITE" id="PS51898"/>
    </source>
</evidence>
<dbReference type="InterPro" id="IPR013762">
    <property type="entry name" value="Integrase-like_cat_sf"/>
</dbReference>
<dbReference type="EMBL" id="ABCS01000036">
    <property type="protein sequence ID" value="EDM78023.1"/>
    <property type="molecule type" value="Genomic_DNA"/>
</dbReference>
<dbReference type="GO" id="GO:0003677">
    <property type="term" value="F:DNA binding"/>
    <property type="evidence" value="ECO:0007669"/>
    <property type="project" value="InterPro"/>
</dbReference>
<sequence>MTPESMEGATALDFEEAKLFLEGARVYERGDGMWHVYMPVALRTGLRVGEMKALRWRDDIDLRRGRLRVQRSHHKSTASPCPRAASPVSSR</sequence>
<dbReference type="GO" id="GO:0015074">
    <property type="term" value="P:DNA integration"/>
    <property type="evidence" value="ECO:0007669"/>
    <property type="project" value="InterPro"/>
</dbReference>
<name>A6G7T0_9BACT</name>
<comment type="caution">
    <text evidence="4">The sequence shown here is derived from an EMBL/GenBank/DDBJ whole genome shotgun (WGS) entry which is preliminary data.</text>
</comment>
<accession>A6G7T0</accession>
<dbReference type="GO" id="GO:0006310">
    <property type="term" value="P:DNA recombination"/>
    <property type="evidence" value="ECO:0007669"/>
    <property type="project" value="UniProtKB-KW"/>
</dbReference>
<evidence type="ECO:0000313" key="5">
    <source>
        <dbReference type="Proteomes" id="UP000005801"/>
    </source>
</evidence>
<feature type="domain" description="Tyr recombinase" evidence="3">
    <location>
        <begin position="7"/>
        <end position="91"/>
    </location>
</feature>
<reference evidence="4 5" key="1">
    <citation type="submission" date="2007-06" db="EMBL/GenBank/DDBJ databases">
        <authorList>
            <person name="Shimkets L."/>
            <person name="Ferriera S."/>
            <person name="Johnson J."/>
            <person name="Kravitz S."/>
            <person name="Beeson K."/>
            <person name="Sutton G."/>
            <person name="Rogers Y.-H."/>
            <person name="Friedman R."/>
            <person name="Frazier M."/>
            <person name="Venter J.C."/>
        </authorList>
    </citation>
    <scope>NUCLEOTIDE SEQUENCE [LARGE SCALE GENOMIC DNA]</scope>
    <source>
        <strain evidence="4 5">SIR-1</strain>
    </source>
</reference>
<protein>
    <recommendedName>
        <fullName evidence="3">Tyr recombinase domain-containing protein</fullName>
    </recommendedName>
</protein>
<dbReference type="Pfam" id="PF00589">
    <property type="entry name" value="Phage_integrase"/>
    <property type="match status" value="1"/>
</dbReference>
<dbReference type="Gene3D" id="1.10.443.10">
    <property type="entry name" value="Intergrase catalytic core"/>
    <property type="match status" value="1"/>
</dbReference>
<evidence type="ECO:0000256" key="2">
    <source>
        <dbReference type="SAM" id="MobiDB-lite"/>
    </source>
</evidence>
<gene>
    <name evidence="4" type="ORF">PPSIR1_23439</name>
</gene>
<proteinExistence type="predicted"/>
<dbReference type="InterPro" id="IPR011010">
    <property type="entry name" value="DNA_brk_join_enz"/>
</dbReference>
<organism evidence="4 5">
    <name type="scientific">Plesiocystis pacifica SIR-1</name>
    <dbReference type="NCBI Taxonomy" id="391625"/>
    <lineage>
        <taxon>Bacteria</taxon>
        <taxon>Pseudomonadati</taxon>
        <taxon>Myxococcota</taxon>
        <taxon>Polyangia</taxon>
        <taxon>Nannocystales</taxon>
        <taxon>Nannocystaceae</taxon>
        <taxon>Plesiocystis</taxon>
    </lineage>
</organism>
<evidence type="ECO:0000313" key="4">
    <source>
        <dbReference type="EMBL" id="EDM78023.1"/>
    </source>
</evidence>
<keyword evidence="1" id="KW-0233">DNA recombination</keyword>